<evidence type="ECO:0000313" key="3">
    <source>
        <dbReference type="Proteomes" id="UP000887013"/>
    </source>
</evidence>
<sequence length="228" mass="26528">MKLCNRHKMHYIINAGSHYIYRVDIFKLTGTTSKYLQLPWCSNNGTNCNTISFKIILKPLDQLADYGNTSLTAATVLYKCLYIKDLDQKSKRSENLEEFFPTFSIDISSVTFNSFTPHVKVILRFYPQLNIKTGSQIYCIRFHVHKRNIFSYPCSLVKSTEDYIYCRCDGNGLFSLMISSHSASGYWIHDYLHPKLYIVSASIIIIFVILQNIFKITWRLKKNIFLLA</sequence>
<protein>
    <submittedName>
        <fullName evidence="2">Uncharacterized protein</fullName>
    </submittedName>
</protein>
<proteinExistence type="predicted"/>
<dbReference type="Proteomes" id="UP000887013">
    <property type="component" value="Unassembled WGS sequence"/>
</dbReference>
<keyword evidence="3" id="KW-1185">Reference proteome</keyword>
<dbReference type="OrthoDB" id="6430333at2759"/>
<keyword evidence="1" id="KW-0472">Membrane</keyword>
<comment type="caution">
    <text evidence="2">The sequence shown here is derived from an EMBL/GenBank/DDBJ whole genome shotgun (WGS) entry which is preliminary data.</text>
</comment>
<organism evidence="2 3">
    <name type="scientific">Nephila pilipes</name>
    <name type="common">Giant wood spider</name>
    <name type="synonym">Nephila maculata</name>
    <dbReference type="NCBI Taxonomy" id="299642"/>
    <lineage>
        <taxon>Eukaryota</taxon>
        <taxon>Metazoa</taxon>
        <taxon>Ecdysozoa</taxon>
        <taxon>Arthropoda</taxon>
        <taxon>Chelicerata</taxon>
        <taxon>Arachnida</taxon>
        <taxon>Araneae</taxon>
        <taxon>Araneomorphae</taxon>
        <taxon>Entelegynae</taxon>
        <taxon>Araneoidea</taxon>
        <taxon>Nephilidae</taxon>
        <taxon>Nephila</taxon>
    </lineage>
</organism>
<gene>
    <name evidence="2" type="ORF">NPIL_151481</name>
</gene>
<keyword evidence="1" id="KW-1133">Transmembrane helix</keyword>
<reference evidence="2" key="1">
    <citation type="submission" date="2020-08" db="EMBL/GenBank/DDBJ databases">
        <title>Multicomponent nature underlies the extraordinary mechanical properties of spider dragline silk.</title>
        <authorList>
            <person name="Kono N."/>
            <person name="Nakamura H."/>
            <person name="Mori M."/>
            <person name="Yoshida Y."/>
            <person name="Ohtoshi R."/>
            <person name="Malay A.D."/>
            <person name="Moran D.A.P."/>
            <person name="Tomita M."/>
            <person name="Numata K."/>
            <person name="Arakawa K."/>
        </authorList>
    </citation>
    <scope>NUCLEOTIDE SEQUENCE</scope>
</reference>
<keyword evidence="1" id="KW-0812">Transmembrane</keyword>
<dbReference type="AlphaFoldDB" id="A0A8X6IUD4"/>
<evidence type="ECO:0000313" key="2">
    <source>
        <dbReference type="EMBL" id="GFS60793.1"/>
    </source>
</evidence>
<dbReference type="EMBL" id="BMAW01093516">
    <property type="protein sequence ID" value="GFS60793.1"/>
    <property type="molecule type" value="Genomic_DNA"/>
</dbReference>
<accession>A0A8X6IUD4</accession>
<feature type="transmembrane region" description="Helical" evidence="1">
    <location>
        <begin position="196"/>
        <end position="214"/>
    </location>
</feature>
<evidence type="ECO:0000256" key="1">
    <source>
        <dbReference type="SAM" id="Phobius"/>
    </source>
</evidence>
<name>A0A8X6IUD4_NEPPI</name>